<keyword evidence="1" id="KW-0812">Transmembrane</keyword>
<dbReference type="SUPFAM" id="SSF55608">
    <property type="entry name" value="Homing endonucleases"/>
    <property type="match status" value="1"/>
</dbReference>
<dbReference type="InterPro" id="IPR027434">
    <property type="entry name" value="Homing_endonucl"/>
</dbReference>
<evidence type="ECO:0000313" key="3">
    <source>
        <dbReference type="Proteomes" id="UP000502415"/>
    </source>
</evidence>
<keyword evidence="3" id="KW-1185">Reference proteome</keyword>
<feature type="transmembrane region" description="Helical" evidence="1">
    <location>
        <begin position="366"/>
        <end position="385"/>
    </location>
</feature>
<feature type="transmembrane region" description="Helical" evidence="1">
    <location>
        <begin position="127"/>
        <end position="148"/>
    </location>
</feature>
<feature type="transmembrane region" description="Helical" evidence="1">
    <location>
        <begin position="336"/>
        <end position="354"/>
    </location>
</feature>
<dbReference type="RefSeq" id="WP_170202923.1">
    <property type="nucleotide sequence ID" value="NZ_CP051685.1"/>
</dbReference>
<evidence type="ECO:0008006" key="4">
    <source>
        <dbReference type="Google" id="ProtNLM"/>
    </source>
</evidence>
<feature type="transmembrane region" description="Helical" evidence="1">
    <location>
        <begin position="53"/>
        <end position="73"/>
    </location>
</feature>
<feature type="transmembrane region" description="Helical" evidence="1">
    <location>
        <begin position="299"/>
        <end position="324"/>
    </location>
</feature>
<keyword evidence="1" id="KW-1133">Transmembrane helix</keyword>
<dbReference type="EMBL" id="CP051685">
    <property type="protein sequence ID" value="QJE00893.1"/>
    <property type="molecule type" value="Genomic_DNA"/>
</dbReference>
<name>A0A7Z2VWQ5_9BURK</name>
<dbReference type="Proteomes" id="UP000502415">
    <property type="component" value="Chromosome"/>
</dbReference>
<feature type="transmembrane region" description="Helical" evidence="1">
    <location>
        <begin position="85"/>
        <end position="107"/>
    </location>
</feature>
<evidence type="ECO:0000313" key="2">
    <source>
        <dbReference type="EMBL" id="QJE00893.1"/>
    </source>
</evidence>
<keyword evidence="1" id="KW-0472">Membrane</keyword>
<accession>A0A7Z2VWQ5</accession>
<reference evidence="2 3" key="1">
    <citation type="submission" date="2020-04" db="EMBL/GenBank/DDBJ databases">
        <title>Genome sequencing of novel species.</title>
        <authorList>
            <person name="Heo J."/>
            <person name="Kim S.-J."/>
            <person name="Kim J.-S."/>
            <person name="Hong S.-B."/>
            <person name="Kwon S.-W."/>
        </authorList>
    </citation>
    <scope>NUCLEOTIDE SEQUENCE [LARGE SCALE GENOMIC DNA]</scope>
    <source>
        <strain evidence="2 3">GN2-R2</strain>
    </source>
</reference>
<proteinExistence type="predicted"/>
<feature type="transmembrane region" description="Helical" evidence="1">
    <location>
        <begin position="12"/>
        <end position="33"/>
    </location>
</feature>
<evidence type="ECO:0000256" key="1">
    <source>
        <dbReference type="SAM" id="Phobius"/>
    </source>
</evidence>
<protein>
    <recommendedName>
        <fullName evidence="4">Oligosaccharide repeat unit polymerase</fullName>
    </recommendedName>
</protein>
<feature type="transmembrane region" description="Helical" evidence="1">
    <location>
        <begin position="195"/>
        <end position="215"/>
    </location>
</feature>
<dbReference type="KEGG" id="mfy:HH212_13395"/>
<organism evidence="2 3">
    <name type="scientific">Massilia forsythiae</name>
    <dbReference type="NCBI Taxonomy" id="2728020"/>
    <lineage>
        <taxon>Bacteria</taxon>
        <taxon>Pseudomonadati</taxon>
        <taxon>Pseudomonadota</taxon>
        <taxon>Betaproteobacteria</taxon>
        <taxon>Burkholderiales</taxon>
        <taxon>Oxalobacteraceae</taxon>
        <taxon>Telluria group</taxon>
        <taxon>Massilia</taxon>
    </lineage>
</organism>
<dbReference type="AlphaFoldDB" id="A0A7Z2VWQ5"/>
<sequence length="394" mass="44945">MKTYIKRDGNIPQIWIVIAIYLGYAGPVLLKYFYDVTGGGVEIFSLKDTSAFITYSTIWLMAIIPFFFGFGLAPKKIEYQLPRDINKTLTITIGLLAPIYVLVKALLARDGVYQNYAFDSDLMVGGVWSFSMFLSETFVLLFAFSLLAKNRKLAVICFLLISINVLHGTRIFNFVSILIFAAWYITNQKFTKTVLLKMLLSFAGLMVCAMIVFLYRSDVDFLSVSFEEQLFYLFSPVVYESVFSQTSLLDLANSAFGDSTCDAIDFFWDFSSFVIPRILNEGKDAICLARYSYMQPLGAFNGIFASYIYFGWWYFLYFFGYGLFLRGLRAAKSGKYFFNVIYFYCLANISIRIVRDGPILAGKYLANALVIVLLIFLLDKALPYFRFSRSALSN</sequence>
<gene>
    <name evidence="2" type="ORF">HH212_13395</name>
</gene>